<dbReference type="Pfam" id="PF06470">
    <property type="entry name" value="SMC_hinge"/>
    <property type="match status" value="1"/>
</dbReference>
<dbReference type="PANTHER" id="PTHR43977">
    <property type="entry name" value="STRUCTURAL MAINTENANCE OF CHROMOSOMES PROTEIN 3"/>
    <property type="match status" value="1"/>
</dbReference>
<evidence type="ECO:0000256" key="17">
    <source>
        <dbReference type="ARBA" id="ARBA00034085"/>
    </source>
</evidence>
<keyword evidence="9" id="KW-0067">ATP-binding</keyword>
<keyword evidence="8" id="KW-0498">Mitosis</keyword>
<evidence type="ECO:0000256" key="9">
    <source>
        <dbReference type="ARBA" id="ARBA00022840"/>
    </source>
</evidence>
<reference evidence="22" key="3">
    <citation type="submission" date="2019-08" db="EMBL/GenBank/DDBJ databases">
        <authorList>
            <consortium name="Photinus pyralis genome working group"/>
            <person name="Fallon T.R."/>
            <person name="Sander Lower S.E."/>
            <person name="Weng J.-K."/>
        </authorList>
    </citation>
    <scope>NUCLEOTIDE SEQUENCE</scope>
    <source>
        <strain evidence="22">1611_PpyrPB1</strain>
        <tissue evidence="22">Whole body</tissue>
    </source>
</reference>
<keyword evidence="12" id="KW-0234">DNA repair</keyword>
<dbReference type="InterPro" id="IPR003395">
    <property type="entry name" value="RecF/RecN/SMC_N"/>
</dbReference>
<dbReference type="Gene3D" id="3.30.70.1620">
    <property type="match status" value="1"/>
</dbReference>
<dbReference type="FunFam" id="3.40.50.300:FF:000370">
    <property type="entry name" value="Structural maintenance of chromosomes 3"/>
    <property type="match status" value="1"/>
</dbReference>
<protein>
    <recommendedName>
        <fullName evidence="18">Structural maintenance of chromosomes protein</fullName>
    </recommendedName>
</protein>
<evidence type="ECO:0000256" key="6">
    <source>
        <dbReference type="ARBA" id="ARBA00022741"/>
    </source>
</evidence>
<evidence type="ECO:0000256" key="13">
    <source>
        <dbReference type="ARBA" id="ARBA00023242"/>
    </source>
</evidence>
<dbReference type="InParanoid" id="A0A1Y1M794"/>
<sequence>MHIKQIIIQGFKSYRDQTVVDPFDKRHNVVVGRNGSGKSNFFYAIQFVLSDEFSHLRPEQRQALLHEGTGPRVVSAYVEIIFDNSDGRVPIEHEEVLLRRVIGAKKDQYFLNKKVVPRSEVMNLLESAGFSNSNPYYIVKQGKINQMATAPDAHRLKLLREVAGTRVYDERRDESLAILRETEGKVEKIEEFLRTIEERLSTLEEEKEELRQYQQHDKIRRALEYIIHEVELNETKKKLSELEKLRNESGTEQEKLATNLKKAQDQIKALAKKTKESKKELSTIKDERDMRNNEYQHSIKEKAKLDLTIKDLTEEVQGDNKSKERAENELARLTQSIKEKEAELEKVKPQYEGMKRKEEECTRELALKEQKRKELYAKQGRGSQFTSKDERDRWIQNELKSLNKQLKDKREHRDRLTEDLKRDAAKQVELSKKIEEQTQEMERQRVCIDEHNKQCYELKKNKDQYQTTRNELWRKENNVQQNLSSLKEDLAKADQALRSMAGKPILNGRDSVRKVLDTFTTRGGRDAEIVRSYYGPVIENFNCDKSIYTAVEVTAGNRLFHHVIDSDKVGTQILKEMNRQKLPGEVTFMPFNRLNVRDMDYPQDADAIPMVSKLRYDEKYDKAIRYLFGKTLICRNLDVATKLARTTGLDCVTLDGDQVSSKGSLTGGYFNTSRSRLEMQKTRSELMEQIKQCEEKLTSLRDELRKTESTINSIVSEMQKTETKNSKAKGIFDKVKGELRLMKEELASIERFRTPKERSVAQCKSNLEAMQTTKEGLESELHQELMAQLSVADQAEVDTLNDDIQRLQRENKDAFSMRMKLEAEKNKLDNLLTNNLIRRRDEVLHALQEISLEDRKRQLINSKAELEDVDRKLEKYDKELSVMEVKVKDMTKKLKSEQGELDKWKKTEKEAQDKIDEDAKHLEKFATKQNLLEQKITESVEKINQLGALPADDLYSQYVRYSSRALFKELEKTNNQLKKYSHVNKKALDQFMSFSDQKEKLQKRKEELDRGDEKIKELLAMLEQRKMEAIQFTFKQVSKFFTEVFKKLVPQGRAKLVMKVVDNEEGREIGPEDTNSDNFTGIGVRVSFTESDAEMREMNQLSGGQKSLVALGLIFAIQKCDPAPFYLFDEIDQALDAQHRKAVANMIHELSGEAQFITTTFRPELLDHANKFYGVKFRNKVSHIECVSREVARDFVEDDQTHG</sequence>
<keyword evidence="4" id="KW-0158">Chromosome</keyword>
<evidence type="ECO:0000256" key="2">
    <source>
        <dbReference type="ARBA" id="ARBA00004584"/>
    </source>
</evidence>
<keyword evidence="23" id="KW-1185">Reference proteome</keyword>
<dbReference type="EMBL" id="VVIM01000002">
    <property type="protein sequence ID" value="KAB0802950.1"/>
    <property type="molecule type" value="Genomic_DNA"/>
</dbReference>
<feature type="coiled-coil region" evidence="19">
    <location>
        <begin position="970"/>
        <end position="1021"/>
    </location>
</feature>
<evidence type="ECO:0000256" key="4">
    <source>
        <dbReference type="ARBA" id="ARBA00022454"/>
    </source>
</evidence>
<dbReference type="InterPro" id="IPR024704">
    <property type="entry name" value="SMC"/>
</dbReference>
<evidence type="ECO:0000313" key="21">
    <source>
        <dbReference type="EMBL" id="JAV81709.1"/>
    </source>
</evidence>
<dbReference type="FunFam" id="3.30.70.1620:FF:000002">
    <property type="entry name" value="Structural maintenance of chromosomes 3"/>
    <property type="match status" value="1"/>
</dbReference>
<evidence type="ECO:0000256" key="14">
    <source>
        <dbReference type="ARBA" id="ARBA00023254"/>
    </source>
</evidence>
<evidence type="ECO:0000256" key="3">
    <source>
        <dbReference type="ARBA" id="ARBA00005917"/>
    </source>
</evidence>
<dbReference type="InterPro" id="IPR027417">
    <property type="entry name" value="P-loop_NTPase"/>
</dbReference>
<dbReference type="GO" id="GO:0006281">
    <property type="term" value="P:DNA repair"/>
    <property type="evidence" value="ECO:0007669"/>
    <property type="project" value="UniProtKB-KW"/>
</dbReference>
<comment type="function">
    <text evidence="17">Central component of cohesin, a complex required for chromosome cohesion during the cell cycle. The cohesin complex may form a large proteinaceous ring within which sister chromatids can be trapped. At anaphase, the complex is cleaved and dissociates from chromatin, allowing sister chromatids to segregate. Cohesion is coupled to DNA replication and is involved in DNA repair. The cohesin complex also plays an important role in spindle pole assembly during mitosis and in chromosomes movement.</text>
</comment>
<dbReference type="GO" id="GO:0005524">
    <property type="term" value="F:ATP binding"/>
    <property type="evidence" value="ECO:0007669"/>
    <property type="project" value="UniProtKB-KW"/>
</dbReference>
<evidence type="ECO:0000313" key="23">
    <source>
        <dbReference type="Proteomes" id="UP000327044"/>
    </source>
</evidence>
<comment type="similarity">
    <text evidence="3">Belongs to the SMC family. SMC3 subfamily.</text>
</comment>
<dbReference type="SMART" id="SM00968">
    <property type="entry name" value="SMC_hinge"/>
    <property type="match status" value="1"/>
</dbReference>
<dbReference type="OrthoDB" id="431497at2759"/>
<dbReference type="FunCoup" id="A0A1Y1M794">
    <property type="interactions" value="2031"/>
</dbReference>
<organism evidence="21">
    <name type="scientific">Photinus pyralis</name>
    <name type="common">Common eastern firefly</name>
    <name type="synonym">Lampyris pyralis</name>
    <dbReference type="NCBI Taxonomy" id="7054"/>
    <lineage>
        <taxon>Eukaryota</taxon>
        <taxon>Metazoa</taxon>
        <taxon>Ecdysozoa</taxon>
        <taxon>Arthropoda</taxon>
        <taxon>Hexapoda</taxon>
        <taxon>Insecta</taxon>
        <taxon>Pterygota</taxon>
        <taxon>Neoptera</taxon>
        <taxon>Endopterygota</taxon>
        <taxon>Coleoptera</taxon>
        <taxon>Polyphaga</taxon>
        <taxon>Elateriformia</taxon>
        <taxon>Elateroidea</taxon>
        <taxon>Lampyridae</taxon>
        <taxon>Lampyrinae</taxon>
        <taxon>Photinus</taxon>
    </lineage>
</organism>
<keyword evidence="14" id="KW-0469">Meiosis</keyword>
<evidence type="ECO:0000256" key="12">
    <source>
        <dbReference type="ARBA" id="ARBA00023204"/>
    </source>
</evidence>
<dbReference type="AlphaFoldDB" id="A0A1Y1M794"/>
<dbReference type="EMBL" id="GEZM01038226">
    <property type="protein sequence ID" value="JAV81709.1"/>
    <property type="molecule type" value="Transcribed_RNA"/>
</dbReference>
<dbReference type="CDD" id="cd03272">
    <property type="entry name" value="ABC_SMC3_euk"/>
    <property type="match status" value="1"/>
</dbReference>
<dbReference type="SUPFAM" id="SSF52540">
    <property type="entry name" value="P-loop containing nucleoside triphosphate hydrolases"/>
    <property type="match status" value="2"/>
</dbReference>
<dbReference type="GO" id="GO:0031981">
    <property type="term" value="C:nuclear lumen"/>
    <property type="evidence" value="ECO:0007669"/>
    <property type="project" value="UniProtKB-ARBA"/>
</dbReference>
<reference evidence="22 23" key="2">
    <citation type="journal article" date="2018" name="Elife">
        <title>Firefly genomes illuminate parallel origins of bioluminescence in beetles.</title>
        <authorList>
            <person name="Fallon T.R."/>
            <person name="Lower S.E."/>
            <person name="Chang C.H."/>
            <person name="Bessho-Uehara M."/>
            <person name="Martin G.J."/>
            <person name="Bewick A.J."/>
            <person name="Behringer M."/>
            <person name="Debat H.J."/>
            <person name="Wong I."/>
            <person name="Day J.C."/>
            <person name="Suvorov A."/>
            <person name="Silva C.J."/>
            <person name="Stanger-Hall K.F."/>
            <person name="Hall D.W."/>
            <person name="Schmitz R.J."/>
            <person name="Nelson D.R."/>
            <person name="Lewis S.M."/>
            <person name="Shigenobu S."/>
            <person name="Bybee S.M."/>
            <person name="Larracuente A.M."/>
            <person name="Oba Y."/>
            <person name="Weng J.K."/>
        </authorList>
    </citation>
    <scope>NUCLEOTIDE SEQUENCE [LARGE SCALE GENOMIC DNA]</scope>
    <source>
        <strain evidence="22">1611_PpyrPB1</strain>
        <tissue evidence="22">Whole body</tissue>
    </source>
</reference>
<keyword evidence="5" id="KW-0132">Cell division</keyword>
<evidence type="ECO:0000259" key="20">
    <source>
        <dbReference type="SMART" id="SM00968"/>
    </source>
</evidence>
<dbReference type="InterPro" id="IPR036277">
    <property type="entry name" value="SMC_hinge_sf"/>
</dbReference>
<evidence type="ECO:0000256" key="7">
    <source>
        <dbReference type="ARBA" id="ARBA00022763"/>
    </source>
</evidence>
<dbReference type="GO" id="GO:0016887">
    <property type="term" value="F:ATP hydrolysis activity"/>
    <property type="evidence" value="ECO:0007669"/>
    <property type="project" value="InterPro"/>
</dbReference>
<proteinExistence type="inferred from homology"/>
<evidence type="ECO:0000256" key="1">
    <source>
        <dbReference type="ARBA" id="ARBA00004123"/>
    </source>
</evidence>
<evidence type="ECO:0000256" key="10">
    <source>
        <dbReference type="ARBA" id="ARBA00022990"/>
    </source>
</evidence>
<dbReference type="Pfam" id="PF02463">
    <property type="entry name" value="SMC_N"/>
    <property type="match status" value="2"/>
</dbReference>
<dbReference type="InterPro" id="IPR041741">
    <property type="entry name" value="SMC3_ABC_euk"/>
</dbReference>
<dbReference type="Proteomes" id="UP000327044">
    <property type="component" value="Unassembled WGS sequence"/>
</dbReference>
<evidence type="ECO:0000256" key="18">
    <source>
        <dbReference type="PIRNR" id="PIRNR005719"/>
    </source>
</evidence>
<dbReference type="SUPFAM" id="SSF75553">
    <property type="entry name" value="Smc hinge domain"/>
    <property type="match status" value="1"/>
</dbReference>
<dbReference type="InterPro" id="IPR010935">
    <property type="entry name" value="SMC_hinge"/>
</dbReference>
<gene>
    <name evidence="22" type="ORF">PPYR_05136</name>
</gene>
<accession>A0A1Y1M794</accession>
<keyword evidence="7" id="KW-0227">DNA damage</keyword>
<dbReference type="GO" id="GO:0051276">
    <property type="term" value="P:chromosome organization"/>
    <property type="evidence" value="ECO:0007669"/>
    <property type="project" value="InterPro"/>
</dbReference>
<evidence type="ECO:0000256" key="16">
    <source>
        <dbReference type="ARBA" id="ARBA00023328"/>
    </source>
</evidence>
<keyword evidence="10" id="KW-0007">Acetylation</keyword>
<evidence type="ECO:0000256" key="8">
    <source>
        <dbReference type="ARBA" id="ARBA00022776"/>
    </source>
</evidence>
<dbReference type="PIRSF" id="PIRSF005719">
    <property type="entry name" value="SMC"/>
    <property type="match status" value="1"/>
</dbReference>
<evidence type="ECO:0000256" key="19">
    <source>
        <dbReference type="SAM" id="Coils"/>
    </source>
</evidence>
<feature type="coiled-coil region" evidence="19">
    <location>
        <begin position="399"/>
        <end position="503"/>
    </location>
</feature>
<keyword evidence="13 18" id="KW-0539">Nucleus</keyword>
<dbReference type="GO" id="GO:0051301">
    <property type="term" value="P:cell division"/>
    <property type="evidence" value="ECO:0007669"/>
    <property type="project" value="UniProtKB-KW"/>
</dbReference>
<dbReference type="GO" id="GO:0051321">
    <property type="term" value="P:meiotic cell cycle"/>
    <property type="evidence" value="ECO:0007669"/>
    <property type="project" value="UniProtKB-KW"/>
</dbReference>
<evidence type="ECO:0000256" key="11">
    <source>
        <dbReference type="ARBA" id="ARBA00023054"/>
    </source>
</evidence>
<keyword evidence="16" id="KW-0137">Centromere</keyword>
<evidence type="ECO:0000256" key="15">
    <source>
        <dbReference type="ARBA" id="ARBA00023306"/>
    </source>
</evidence>
<evidence type="ECO:0000313" key="22">
    <source>
        <dbReference type="EMBL" id="KAB0802950.1"/>
    </source>
</evidence>
<reference evidence="21" key="1">
    <citation type="journal article" date="2016" name="Sci. Rep.">
        <title>Molecular characterization of firefly nuptial gifts: a multi-omics approach sheds light on postcopulatory sexual selection.</title>
        <authorList>
            <person name="Al-Wathiqui N."/>
            <person name="Fallon T.R."/>
            <person name="South A."/>
            <person name="Weng J.K."/>
            <person name="Lewis S.M."/>
        </authorList>
    </citation>
    <scope>NUCLEOTIDE SEQUENCE</scope>
</reference>
<dbReference type="GO" id="GO:0000775">
    <property type="term" value="C:chromosome, centromeric region"/>
    <property type="evidence" value="ECO:0007669"/>
    <property type="project" value="UniProtKB-SubCell"/>
</dbReference>
<keyword evidence="6" id="KW-0547">Nucleotide-binding</keyword>
<feature type="coiled-coil region" evidence="19">
    <location>
        <begin position="760"/>
        <end position="824"/>
    </location>
</feature>
<feature type="coiled-coil region" evidence="19">
    <location>
        <begin position="852"/>
        <end position="914"/>
    </location>
</feature>
<dbReference type="Gene3D" id="1.20.1060.20">
    <property type="match status" value="1"/>
</dbReference>
<comment type="subcellular location">
    <subcellularLocation>
        <location evidence="2">Chromosome</location>
        <location evidence="2">Centromere</location>
    </subcellularLocation>
    <subcellularLocation>
        <location evidence="1 18">Nucleus</location>
    </subcellularLocation>
</comment>
<dbReference type="FunFam" id="3.40.50.300:FF:000424">
    <property type="entry name" value="Structural maintenance of chromosomes 3"/>
    <property type="match status" value="1"/>
</dbReference>
<feature type="domain" description="SMC hinge" evidence="20">
    <location>
        <begin position="531"/>
        <end position="644"/>
    </location>
</feature>
<dbReference type="Gene3D" id="3.40.50.300">
    <property type="entry name" value="P-loop containing nucleotide triphosphate hydrolases"/>
    <property type="match status" value="2"/>
</dbReference>
<evidence type="ECO:0000256" key="5">
    <source>
        <dbReference type="ARBA" id="ARBA00022618"/>
    </source>
</evidence>
<name>A0A1Y1M794_PHOPY</name>
<feature type="coiled-coil region" evidence="19">
    <location>
        <begin position="676"/>
        <end position="717"/>
    </location>
</feature>
<keyword evidence="15" id="KW-0131">Cell cycle</keyword>
<dbReference type="FunFam" id="1.20.1060.20:FF:000002">
    <property type="entry name" value="Structural maintenance of chromosomes 3"/>
    <property type="match status" value="1"/>
</dbReference>
<keyword evidence="11 19" id="KW-0175">Coiled coil</keyword>
<feature type="coiled-coil region" evidence="19">
    <location>
        <begin position="179"/>
        <end position="374"/>
    </location>
</feature>